<dbReference type="VEuPathDB" id="CryptoDB:Cvel_12469"/>
<organism evidence="2">
    <name type="scientific">Chromera velia CCMP2878</name>
    <dbReference type="NCBI Taxonomy" id="1169474"/>
    <lineage>
        <taxon>Eukaryota</taxon>
        <taxon>Sar</taxon>
        <taxon>Alveolata</taxon>
        <taxon>Colpodellida</taxon>
        <taxon>Chromeraceae</taxon>
        <taxon>Chromera</taxon>
    </lineage>
</organism>
<dbReference type="EMBL" id="CDMZ01005751">
    <property type="protein sequence ID" value="CEM54051.1"/>
    <property type="molecule type" value="Genomic_DNA"/>
</dbReference>
<accession>A0A0G4IA59</accession>
<evidence type="ECO:0000313" key="2">
    <source>
        <dbReference type="EMBL" id="CEM54051.1"/>
    </source>
</evidence>
<name>A0A0G4IA59_9ALVE</name>
<dbReference type="AlphaFoldDB" id="A0A0G4IA59"/>
<feature type="chain" id="PRO_5005192895" evidence="1">
    <location>
        <begin position="18"/>
        <end position="119"/>
    </location>
</feature>
<gene>
    <name evidence="2" type="ORF">Cvel_12469</name>
</gene>
<feature type="signal peptide" evidence="1">
    <location>
        <begin position="1"/>
        <end position="17"/>
    </location>
</feature>
<evidence type="ECO:0000256" key="1">
    <source>
        <dbReference type="SAM" id="SignalP"/>
    </source>
</evidence>
<protein>
    <submittedName>
        <fullName evidence="2">Uncharacterized protein</fullName>
    </submittedName>
</protein>
<reference evidence="2" key="1">
    <citation type="submission" date="2014-11" db="EMBL/GenBank/DDBJ databases">
        <authorList>
            <person name="Otto D Thomas"/>
            <person name="Naeem Raeece"/>
        </authorList>
    </citation>
    <scope>NUCLEOTIDE SEQUENCE</scope>
</reference>
<dbReference type="PhylomeDB" id="A0A0G4IA59"/>
<sequence length="119" mass="12964">MEMLCLLSLLLKRGADPNEEGVVLGKAGITVWESMSPLEVAIRCFPVHRVGETVRILLEKGARWPQGVIYTIMIAKAIYSAVERGHCQVDIVVSAGVSAPVPRLIGVLSVVLQQEPELF</sequence>
<keyword evidence="1" id="KW-0732">Signal</keyword>
<proteinExistence type="predicted"/>